<evidence type="ECO:0000259" key="4">
    <source>
        <dbReference type="Pfam" id="PF00905"/>
    </source>
</evidence>
<keyword evidence="2" id="KW-0121">Carboxypeptidase</keyword>
<reference evidence="6 7" key="1">
    <citation type="journal article" date="2011" name="Genome Biol. Evol.">
        <title>Reductive evolution of bacterial genome in insect gut environment.</title>
        <authorList>
            <person name="Nikoh N."/>
            <person name="Hosokawa T."/>
            <person name="Ohshima K."/>
            <person name="Hattori M."/>
            <person name="Fukatsu T."/>
        </authorList>
    </citation>
    <scope>NUCLEOTIDE SEQUENCE [LARGE SCALE GENOMIC DNA]</scope>
    <source>
        <strain evidence="6 7">Mpkobe</strain>
    </source>
</reference>
<dbReference type="AlphaFoldDB" id="C5WD48"/>
<evidence type="ECO:0000259" key="5">
    <source>
        <dbReference type="Pfam" id="PF03717"/>
    </source>
</evidence>
<dbReference type="EMBL" id="AP010872">
    <property type="protein sequence ID" value="BAH83254.1"/>
    <property type="molecule type" value="Genomic_DNA"/>
</dbReference>
<keyword evidence="7" id="KW-1185">Reference proteome</keyword>
<dbReference type="SUPFAM" id="SSF56601">
    <property type="entry name" value="beta-lactamase/transpeptidase-like"/>
    <property type="match status" value="1"/>
</dbReference>
<dbReference type="PANTHER" id="PTHR30627:SF1">
    <property type="entry name" value="PEPTIDOGLYCAN D,D-TRANSPEPTIDASE FTSI"/>
    <property type="match status" value="1"/>
</dbReference>
<dbReference type="InterPro" id="IPR005311">
    <property type="entry name" value="PBP_dimer"/>
</dbReference>
<dbReference type="STRING" id="476281.ICMP_401"/>
<keyword evidence="2" id="KW-0378">Hydrolase</keyword>
<comment type="subcellular location">
    <subcellularLocation>
        <location evidence="1">Membrane</location>
    </subcellularLocation>
</comment>
<feature type="domain" description="Penicillin-binding protein dimerisation" evidence="5">
    <location>
        <begin position="57"/>
        <end position="194"/>
    </location>
</feature>
<organism evidence="6 7">
    <name type="scientific">Candidatus Ishikawaella capsulata Mpkobe</name>
    <dbReference type="NCBI Taxonomy" id="476281"/>
    <lineage>
        <taxon>Bacteria</taxon>
        <taxon>Pseudomonadati</taxon>
        <taxon>Pseudomonadota</taxon>
        <taxon>Gammaproteobacteria</taxon>
        <taxon>Enterobacterales</taxon>
        <taxon>Enterobacteriaceae</taxon>
        <taxon>Candidatus Ishikawella</taxon>
    </lineage>
</organism>
<dbReference type="GO" id="GO:0005886">
    <property type="term" value="C:plasma membrane"/>
    <property type="evidence" value="ECO:0007669"/>
    <property type="project" value="TreeGrafter"/>
</dbReference>
<accession>C5WD48</accession>
<feature type="domain" description="Penicillin-binding protein transpeptidase" evidence="4">
    <location>
        <begin position="246"/>
        <end position="539"/>
    </location>
</feature>
<dbReference type="RefSeq" id="WP_041069411.1">
    <property type="nucleotide sequence ID" value="NZ_AP010872.1"/>
</dbReference>
<evidence type="ECO:0000256" key="3">
    <source>
        <dbReference type="ARBA" id="ARBA00023136"/>
    </source>
</evidence>
<dbReference type="Pfam" id="PF00905">
    <property type="entry name" value="Transpeptidase"/>
    <property type="match status" value="1"/>
</dbReference>
<dbReference type="GO" id="GO:0008658">
    <property type="term" value="F:penicillin binding"/>
    <property type="evidence" value="ECO:0007669"/>
    <property type="project" value="InterPro"/>
</dbReference>
<dbReference type="InterPro" id="IPR012338">
    <property type="entry name" value="Beta-lactam/transpept-like"/>
</dbReference>
<dbReference type="InterPro" id="IPR036138">
    <property type="entry name" value="PBP_dimer_sf"/>
</dbReference>
<protein>
    <submittedName>
        <fullName evidence="6">Transpeptidase</fullName>
    </submittedName>
</protein>
<gene>
    <name evidence="6" type="primary">ftsI</name>
    <name evidence="6" type="ORF">ICMP_401</name>
</gene>
<dbReference type="Proteomes" id="UP000061704">
    <property type="component" value="Chromosome"/>
</dbReference>
<dbReference type="Gene3D" id="3.40.710.10">
    <property type="entry name" value="DD-peptidase/beta-lactamase superfamily"/>
    <property type="match status" value="1"/>
</dbReference>
<evidence type="ECO:0000256" key="2">
    <source>
        <dbReference type="ARBA" id="ARBA00022645"/>
    </source>
</evidence>
<sequence>MNHRNIARKQFIKRFHVVCGGIVATVFSLVLRVTCLQIIGFIKTSDTIQYISPRSNNTRGMIFDRFNNPISVSIPVQDIGLDLRKLSYPGEIKNNKRWQALAEVLEIPLDKLCALISTHISNHPQIHFMYIARQIRNPIADYIKKLKLPGICFNNGTRRYYPIGADTANLIGLTDIDGKGISGIEQSFNSLLSGNLCNRISQKNKMIKSCGTTRPQNITLSIDNRLQKIAYRALDDIVHLNKADSGCVVIIDVNTGEILSMANSPSYNPNNVTHTPQMLMRNYAITDIFEPGSTIKPLVLMLALQLKLVEENSVINTLPYFIGKYLIRDVGYYKQLNLTGILQKSSNVGVSRLALAMSIASLSDTYYKFGLFQNTHTGLIGEKTGSMSKKHWSDIERATFSFGYGFTVTPLQLAQIYAIIATHGLARPLSIIKVNRPVPGKQIFPANIVKNVLHMMESVALPGGVGIKAAVKGYRVAVKTGTVKKVGPNKHYINQYVAYTVGIAPVSNPRFALMVLINNPKVGEYYGGKVAAPVFSYIMTNVLRVMNVKPDALV</sequence>
<keyword evidence="3" id="KW-0472">Membrane</keyword>
<name>C5WD48_9ENTR</name>
<dbReference type="HOGENOM" id="CLU_009289_6_2_6"/>
<dbReference type="SUPFAM" id="SSF56519">
    <property type="entry name" value="Penicillin binding protein dimerisation domain"/>
    <property type="match status" value="1"/>
</dbReference>
<dbReference type="Pfam" id="PF03717">
    <property type="entry name" value="PBP_dimer"/>
    <property type="match status" value="1"/>
</dbReference>
<dbReference type="GO" id="GO:0071555">
    <property type="term" value="P:cell wall organization"/>
    <property type="evidence" value="ECO:0007669"/>
    <property type="project" value="TreeGrafter"/>
</dbReference>
<dbReference type="InterPro" id="IPR050515">
    <property type="entry name" value="Beta-lactam/transpept"/>
</dbReference>
<dbReference type="Gene3D" id="3.90.1310.10">
    <property type="entry name" value="Penicillin-binding protein 2a (Domain 2)"/>
    <property type="match status" value="1"/>
</dbReference>
<evidence type="ECO:0000256" key="1">
    <source>
        <dbReference type="ARBA" id="ARBA00004370"/>
    </source>
</evidence>
<dbReference type="KEGG" id="icp:ICMP_401"/>
<proteinExistence type="predicted"/>
<dbReference type="GO" id="GO:0004180">
    <property type="term" value="F:carboxypeptidase activity"/>
    <property type="evidence" value="ECO:0007669"/>
    <property type="project" value="UniProtKB-KW"/>
</dbReference>
<evidence type="ECO:0000313" key="7">
    <source>
        <dbReference type="Proteomes" id="UP000061704"/>
    </source>
</evidence>
<dbReference type="Gene3D" id="3.30.450.330">
    <property type="match status" value="1"/>
</dbReference>
<dbReference type="InterPro" id="IPR001460">
    <property type="entry name" value="PCN-bd_Tpept"/>
</dbReference>
<evidence type="ECO:0000313" key="6">
    <source>
        <dbReference type="EMBL" id="BAH83254.1"/>
    </source>
</evidence>
<keyword evidence="2" id="KW-0645">Protease</keyword>
<dbReference type="OrthoDB" id="9789078at2"/>
<dbReference type="PANTHER" id="PTHR30627">
    <property type="entry name" value="PEPTIDOGLYCAN D,D-TRANSPEPTIDASE"/>
    <property type="match status" value="1"/>
</dbReference>